<dbReference type="PANTHER" id="PTHR34180">
    <property type="entry name" value="PEPTIDASE C45"/>
    <property type="match status" value="1"/>
</dbReference>
<protein>
    <submittedName>
        <fullName evidence="2">Uncharacterized protein</fullName>
    </submittedName>
</protein>
<dbReference type="EMBL" id="MN740394">
    <property type="protein sequence ID" value="QHU04137.1"/>
    <property type="molecule type" value="Genomic_DNA"/>
</dbReference>
<name>A0A6C0JI88_9ZZZZ</name>
<feature type="compositionally biased region" description="Basic residues" evidence="1">
    <location>
        <begin position="480"/>
        <end position="505"/>
    </location>
</feature>
<dbReference type="InterPro" id="IPR047801">
    <property type="entry name" value="Peptidase_C45"/>
</dbReference>
<reference evidence="2" key="1">
    <citation type="journal article" date="2020" name="Nature">
        <title>Giant virus diversity and host interactions through global metagenomics.</title>
        <authorList>
            <person name="Schulz F."/>
            <person name="Roux S."/>
            <person name="Paez-Espino D."/>
            <person name="Jungbluth S."/>
            <person name="Walsh D.A."/>
            <person name="Denef V.J."/>
            <person name="McMahon K.D."/>
            <person name="Konstantinidis K.T."/>
            <person name="Eloe-Fadrosh E.A."/>
            <person name="Kyrpides N.C."/>
            <person name="Woyke T."/>
        </authorList>
    </citation>
    <scope>NUCLEOTIDE SEQUENCE</scope>
    <source>
        <strain evidence="2">GVMAG-M-3300027708-39</strain>
    </source>
</reference>
<organism evidence="2">
    <name type="scientific">viral metagenome</name>
    <dbReference type="NCBI Taxonomy" id="1070528"/>
    <lineage>
        <taxon>unclassified sequences</taxon>
        <taxon>metagenomes</taxon>
        <taxon>organismal metagenomes</taxon>
    </lineage>
</organism>
<feature type="compositionally biased region" description="Polar residues" evidence="1">
    <location>
        <begin position="458"/>
        <end position="469"/>
    </location>
</feature>
<evidence type="ECO:0000313" key="2">
    <source>
        <dbReference type="EMBL" id="QHU04137.1"/>
    </source>
</evidence>
<dbReference type="Gene3D" id="3.60.60.30">
    <property type="match status" value="1"/>
</dbReference>
<evidence type="ECO:0000256" key="1">
    <source>
        <dbReference type="SAM" id="MobiDB-lite"/>
    </source>
</evidence>
<accession>A0A6C0JI88</accession>
<dbReference type="NCBIfam" id="NF040521">
    <property type="entry name" value="C45_proenzyme"/>
    <property type="match status" value="1"/>
</dbReference>
<dbReference type="InterPro" id="IPR047794">
    <property type="entry name" value="C45_proenzyme-like"/>
</dbReference>
<sequence>MKSESKNGYTFNKNGWKYISIKGKPKERGYAYGFACAKEFSDIQKMLKFFMYESYGREWSFFIEKINDDFKEMTKKDFNEFYEEMEGIAEGCTANGCKTTVDEIIAWNFYMSIPYWYPSWVETSDNINHSSSSKSMGPREGGSGGAKDHCSAFIAVGKDWTEDGKIVVAHNSFCDYIDGQYSNVVLDIAPEDGFRIIMQTSPCWIWSGTDFFVTSKGIIGTETTIGGFLPYVKKYPVGYRIRKAMQYGKTLDDYVKILLDGNSGDYANSWLFGDTNTNEILRLELGLQFHNVERTKNGYFIGFNATYDPQIRNIECVNSGFYDVRRHQGARQVRLAELMDENKGKLNIEIAKKIIADHYDVYLQKDNKCSRTVCSHYDLDPREYMSAPGRPVPFSPHGAVDGFVCDTKMANNMIICGRYGNSCGTPFIKDEFIKKHRQYENFGPYLKDRPTEEWTDLSADSGSSESTRNSGHDNQEGGSSHRKHKFRLTRRGKNRNHKHKTLKSH</sequence>
<proteinExistence type="predicted"/>
<dbReference type="PANTHER" id="PTHR34180:SF1">
    <property type="entry name" value="BETA-ALANYL-DOPAMINE_CARCININE HYDROLASE"/>
    <property type="match status" value="1"/>
</dbReference>
<feature type="region of interest" description="Disordered" evidence="1">
    <location>
        <begin position="453"/>
        <end position="505"/>
    </location>
</feature>
<dbReference type="AlphaFoldDB" id="A0A6C0JI88"/>